<reference evidence="1 2" key="1">
    <citation type="submission" date="2020-03" db="EMBL/GenBank/DDBJ databases">
        <title>Genomic Encyclopedia of Type Strains, Phase IV (KMG-V): Genome sequencing to study the core and pangenomes of soil and plant-associated prokaryotes.</title>
        <authorList>
            <person name="Whitman W."/>
        </authorList>
    </citation>
    <scope>NUCLEOTIDE SEQUENCE [LARGE SCALE GENOMIC DNA]</scope>
    <source>
        <strain evidence="1 2">1B</strain>
    </source>
</reference>
<dbReference type="EMBL" id="JAAVTK010000012">
    <property type="protein sequence ID" value="NKI91001.1"/>
    <property type="molecule type" value="Genomic_DNA"/>
</dbReference>
<organism evidence="1 2">
    <name type="scientific">Hymenobacter artigasi</name>
    <dbReference type="NCBI Taxonomy" id="2719616"/>
    <lineage>
        <taxon>Bacteria</taxon>
        <taxon>Pseudomonadati</taxon>
        <taxon>Bacteroidota</taxon>
        <taxon>Cytophagia</taxon>
        <taxon>Cytophagales</taxon>
        <taxon>Hymenobacteraceae</taxon>
        <taxon>Hymenobacter</taxon>
    </lineage>
</organism>
<evidence type="ECO:0000313" key="2">
    <source>
        <dbReference type="Proteomes" id="UP000717634"/>
    </source>
</evidence>
<gene>
    <name evidence="1" type="ORF">HBN54_003613</name>
</gene>
<protein>
    <submittedName>
        <fullName evidence="1">Antitoxin component YwqK of YwqJK toxin-antitoxin module</fullName>
    </submittedName>
</protein>
<comment type="caution">
    <text evidence="1">The sequence shown here is derived from an EMBL/GenBank/DDBJ whole genome shotgun (WGS) entry which is preliminary data.</text>
</comment>
<dbReference type="RefSeq" id="WP_168674582.1">
    <property type="nucleotide sequence ID" value="NZ_JAAVTK010000012.1"/>
</dbReference>
<dbReference type="Gene3D" id="3.90.930.1">
    <property type="match status" value="1"/>
</dbReference>
<sequence>MRWAACGVLLGFASCQQDRAVPGESTKVITPARVIAVTDTALHNRNGTWFYKNRKATAVIVEQKGPVVTARLPVIDGKENGLATGWYPTSEKRFERRYQNGNREGRHQTWYKNGRLAGENVFRDDKYEGPQVSYFESGHRWQRLNYVKGYEEGKQKTWNDNGLVINNFTIKNGKLYGVIGRYDCMSVMQK</sequence>
<dbReference type="SUPFAM" id="SSF82185">
    <property type="entry name" value="Histone H3 K4-specific methyltransferase SET7/9 N-terminal domain"/>
    <property type="match status" value="1"/>
</dbReference>
<evidence type="ECO:0000313" key="1">
    <source>
        <dbReference type="EMBL" id="NKI91001.1"/>
    </source>
</evidence>
<name>A0ABX1HPM8_9BACT</name>
<dbReference type="Proteomes" id="UP000717634">
    <property type="component" value="Unassembled WGS sequence"/>
</dbReference>
<keyword evidence="2" id="KW-1185">Reference proteome</keyword>
<accession>A0ABX1HPM8</accession>
<proteinExistence type="predicted"/>
<dbReference type="PROSITE" id="PS51257">
    <property type="entry name" value="PROKAR_LIPOPROTEIN"/>
    <property type="match status" value="1"/>
</dbReference>